<dbReference type="Proteomes" id="UP000270034">
    <property type="component" value="Chromosome"/>
</dbReference>
<dbReference type="KEGG" id="aot:AcetOri_orf01858"/>
<evidence type="ECO:0000313" key="1">
    <source>
        <dbReference type="EMBL" id="BBC79590.1"/>
    </source>
</evidence>
<dbReference type="EMBL" id="AP018515">
    <property type="protein sequence ID" value="BBC79590.1"/>
    <property type="molecule type" value="Genomic_DNA"/>
</dbReference>
<name>A0A2Z5ZG50_9PROT</name>
<dbReference type="AlphaFoldDB" id="A0A2Z5ZG50"/>
<protein>
    <submittedName>
        <fullName evidence="1">Gluconolactonase</fullName>
    </submittedName>
</protein>
<sequence>MQHRSLKMALVSVLLGSLSAPYGRQKALTMGLWAQAT</sequence>
<accession>A0A2Z5ZG50</accession>
<organism evidence="1 2">
    <name type="scientific">Acetobacter orientalis</name>
    <dbReference type="NCBI Taxonomy" id="146474"/>
    <lineage>
        <taxon>Bacteria</taxon>
        <taxon>Pseudomonadati</taxon>
        <taxon>Pseudomonadota</taxon>
        <taxon>Alphaproteobacteria</taxon>
        <taxon>Acetobacterales</taxon>
        <taxon>Acetobacteraceae</taxon>
        <taxon>Acetobacter</taxon>
    </lineage>
</organism>
<proteinExistence type="predicted"/>
<evidence type="ECO:0000313" key="2">
    <source>
        <dbReference type="Proteomes" id="UP000270034"/>
    </source>
</evidence>
<gene>
    <name evidence="1" type="ORF">AcetOrient_orf01858</name>
</gene>
<reference evidence="1 2" key="1">
    <citation type="submission" date="2018-02" db="EMBL/GenBank/DDBJ databases">
        <title>Acetobacter orientalis genome.</title>
        <authorList>
            <person name="Nakashima N."/>
            <person name="Tamura T."/>
        </authorList>
    </citation>
    <scope>NUCLEOTIDE SEQUENCE [LARGE SCALE GENOMIC DNA]</scope>
    <source>
        <strain evidence="1 2">FAN1</strain>
    </source>
</reference>